<keyword evidence="2 5" id="KW-0812">Transmembrane</keyword>
<dbReference type="NCBIfam" id="NF004741">
    <property type="entry name" value="PRK06076.1-2"/>
    <property type="match status" value="1"/>
</dbReference>
<comment type="similarity">
    <text evidence="5 6">Belongs to the complex I subunit 1 family.</text>
</comment>
<gene>
    <name evidence="5" type="primary">nuoH</name>
    <name evidence="7" type="ORF">BKK80_07270</name>
</gene>
<keyword evidence="5" id="KW-1278">Translocase</keyword>
<sequence length="354" mass="39521">MIDWITSQGHNLFGVAWTPIWILVRAVLIVLPLLLCVAYLILWERKLIGWMHVRLGPNRVGPLGLLQPIADVLKLLLKEVMTPTQVSRGIYFIAPLMVLMPAVAVWAVIPFQAELVMANVNAGLLYVMAISSVGVYGVILAGWASNSKYAFIGAMRAAAQMISYEIAMGFALVTVLMVSGSLNLSAIVNSQNTGYFAGMGLNVLSWNWLPLLPMFGVYFISGVAETNRHPFDVVEGESEIVAGHMIEYSGMAFALFFLAEYINMIIISTMTALMFLGGWASPFDVPGLNAIPGFFWLLIKVFLLLSVFIWIRASFPRYRYDQIMRLGWKVFIPLTVGWLIIVAIWIKSPWNIWH</sequence>
<feature type="transmembrane region" description="Helical" evidence="5">
    <location>
        <begin position="253"/>
        <end position="281"/>
    </location>
</feature>
<dbReference type="Proteomes" id="UP000177515">
    <property type="component" value="Chromosome 1"/>
</dbReference>
<evidence type="ECO:0000256" key="6">
    <source>
        <dbReference type="RuleBase" id="RU000471"/>
    </source>
</evidence>
<feature type="transmembrane region" description="Helical" evidence="5">
    <location>
        <begin position="194"/>
        <end position="220"/>
    </location>
</feature>
<keyword evidence="5 6" id="KW-0520">NAD</keyword>
<evidence type="ECO:0000256" key="4">
    <source>
        <dbReference type="ARBA" id="ARBA00023136"/>
    </source>
</evidence>
<organism evidence="7 8">
    <name type="scientific">Cupriavidus malaysiensis</name>
    <dbReference type="NCBI Taxonomy" id="367825"/>
    <lineage>
        <taxon>Bacteria</taxon>
        <taxon>Pseudomonadati</taxon>
        <taxon>Pseudomonadota</taxon>
        <taxon>Betaproteobacteria</taxon>
        <taxon>Burkholderiales</taxon>
        <taxon>Burkholderiaceae</taxon>
        <taxon>Cupriavidus</taxon>
    </lineage>
</organism>
<feature type="transmembrane region" description="Helical" evidence="5">
    <location>
        <begin position="166"/>
        <end position="188"/>
    </location>
</feature>
<feature type="transmembrane region" description="Helical" evidence="5">
    <location>
        <begin position="293"/>
        <end position="314"/>
    </location>
</feature>
<evidence type="ECO:0000313" key="8">
    <source>
        <dbReference type="Proteomes" id="UP000177515"/>
    </source>
</evidence>
<keyword evidence="5" id="KW-0874">Quinone</keyword>
<name>A0ABN4TG04_9BURK</name>
<keyword evidence="4 5" id="KW-0472">Membrane</keyword>
<comment type="catalytic activity">
    <reaction evidence="5">
        <text>a quinone + NADH + 5 H(+)(in) = a quinol + NAD(+) + 4 H(+)(out)</text>
        <dbReference type="Rhea" id="RHEA:57888"/>
        <dbReference type="ChEBI" id="CHEBI:15378"/>
        <dbReference type="ChEBI" id="CHEBI:24646"/>
        <dbReference type="ChEBI" id="CHEBI:57540"/>
        <dbReference type="ChEBI" id="CHEBI:57945"/>
        <dbReference type="ChEBI" id="CHEBI:132124"/>
    </reaction>
</comment>
<dbReference type="PANTHER" id="PTHR11432:SF3">
    <property type="entry name" value="NADH-UBIQUINONE OXIDOREDUCTASE CHAIN 1"/>
    <property type="match status" value="1"/>
</dbReference>
<feature type="transmembrane region" description="Helical" evidence="5">
    <location>
        <begin position="123"/>
        <end position="145"/>
    </location>
</feature>
<dbReference type="PROSITE" id="PS00668">
    <property type="entry name" value="COMPLEX1_ND1_2"/>
    <property type="match status" value="1"/>
</dbReference>
<dbReference type="PANTHER" id="PTHR11432">
    <property type="entry name" value="NADH DEHYDROGENASE SUBUNIT 1"/>
    <property type="match status" value="1"/>
</dbReference>
<comment type="function">
    <text evidence="5">NDH-1 shuttles electrons from NADH, via FMN and iron-sulfur (Fe-S) centers, to quinones in the respiratory chain. The immediate electron acceptor for the enzyme in this species is believed to be ubiquinone. Couples the redox reaction to proton translocation (for every two electrons transferred, four hydrogen ions are translocated across the cytoplasmic membrane), and thus conserves the redox energy in a proton gradient. This subunit may bind ubiquinone.</text>
</comment>
<dbReference type="NCBIfam" id="NF004742">
    <property type="entry name" value="PRK06076.1-3"/>
    <property type="match status" value="1"/>
</dbReference>
<keyword evidence="5" id="KW-1003">Cell membrane</keyword>
<evidence type="ECO:0000256" key="1">
    <source>
        <dbReference type="ARBA" id="ARBA00004141"/>
    </source>
</evidence>
<keyword evidence="3 5" id="KW-1133">Transmembrane helix</keyword>
<feature type="transmembrane region" description="Helical" evidence="5">
    <location>
        <begin position="20"/>
        <end position="42"/>
    </location>
</feature>
<dbReference type="EMBL" id="CP017754">
    <property type="protein sequence ID" value="AOZ05621.1"/>
    <property type="molecule type" value="Genomic_DNA"/>
</dbReference>
<dbReference type="InterPro" id="IPR001694">
    <property type="entry name" value="NADH_UbQ_OxRdtase_su1/FPO"/>
</dbReference>
<protein>
    <recommendedName>
        <fullName evidence="5">NADH-quinone oxidoreductase subunit H</fullName>
        <ecNumber evidence="5">7.1.1.-</ecNumber>
    </recommendedName>
    <alternativeName>
        <fullName evidence="5">NADH dehydrogenase I subunit H</fullName>
    </alternativeName>
    <alternativeName>
        <fullName evidence="5">NDH-1 subunit H</fullName>
    </alternativeName>
</protein>
<evidence type="ECO:0000313" key="7">
    <source>
        <dbReference type="EMBL" id="AOZ05621.1"/>
    </source>
</evidence>
<keyword evidence="5" id="KW-0830">Ubiquinone</keyword>
<reference evidence="7 8" key="1">
    <citation type="submission" date="2016-10" db="EMBL/GenBank/DDBJ databases">
        <title>Complete genome sequences of three Cupriavidus strains isolated from various Malaysian environments.</title>
        <authorList>
            <person name="Abdullah A.A.-A."/>
            <person name="Shafie N.A.H."/>
            <person name="Lau N.S."/>
        </authorList>
    </citation>
    <scope>NUCLEOTIDE SEQUENCE [LARGE SCALE GENOMIC DNA]</scope>
    <source>
        <strain evidence="7 8">USMAA1020</strain>
    </source>
</reference>
<feature type="transmembrane region" description="Helical" evidence="5">
    <location>
        <begin position="90"/>
        <end position="111"/>
    </location>
</feature>
<evidence type="ECO:0000256" key="5">
    <source>
        <dbReference type="HAMAP-Rule" id="MF_01350"/>
    </source>
</evidence>
<dbReference type="HAMAP" id="MF_01350">
    <property type="entry name" value="NDH1_NuoH"/>
    <property type="match status" value="1"/>
</dbReference>
<accession>A0ABN4TG04</accession>
<evidence type="ECO:0000256" key="2">
    <source>
        <dbReference type="ARBA" id="ARBA00022692"/>
    </source>
</evidence>
<comment type="subcellular location">
    <subcellularLocation>
        <location evidence="5 6">Cell membrane</location>
        <topology evidence="5 6">Multi-pass membrane protein</topology>
    </subcellularLocation>
    <subcellularLocation>
        <location evidence="1">Membrane</location>
        <topology evidence="1">Multi-pass membrane protein</topology>
    </subcellularLocation>
</comment>
<dbReference type="InterPro" id="IPR018086">
    <property type="entry name" value="NADH_UbQ_OxRdtase_su1_CS"/>
</dbReference>
<keyword evidence="8" id="KW-1185">Reference proteome</keyword>
<feature type="transmembrane region" description="Helical" evidence="5">
    <location>
        <begin position="326"/>
        <end position="346"/>
    </location>
</feature>
<dbReference type="Pfam" id="PF00146">
    <property type="entry name" value="NADHdh"/>
    <property type="match status" value="1"/>
</dbReference>
<proteinExistence type="inferred from homology"/>
<comment type="subunit">
    <text evidence="5">NDH-1 is composed of 14 different subunits. Subunits NuoA, H, J, K, L, M, N constitute the membrane sector of the complex.</text>
</comment>
<dbReference type="EC" id="7.1.1.-" evidence="5"/>
<evidence type="ECO:0000256" key="3">
    <source>
        <dbReference type="ARBA" id="ARBA00022989"/>
    </source>
</evidence>
<dbReference type="RefSeq" id="WP_071011898.1">
    <property type="nucleotide sequence ID" value="NZ_CP017754.1"/>
</dbReference>